<feature type="chain" id="PRO_5045256719" description="Periplasmic protein-like protein" evidence="2">
    <location>
        <begin position="33"/>
        <end position="376"/>
    </location>
</feature>
<evidence type="ECO:0000256" key="1">
    <source>
        <dbReference type="SAM" id="MobiDB-lite"/>
    </source>
</evidence>
<reference evidence="3 4" key="1">
    <citation type="submission" date="2024-06" db="EMBL/GenBank/DDBJ databases">
        <title>Genomic Encyclopedia of Type Strains, Phase IV (KMG-IV): sequencing the most valuable type-strain genomes for metagenomic binning, comparative biology and taxonomic classification.</title>
        <authorList>
            <person name="Goeker M."/>
        </authorList>
    </citation>
    <scope>NUCLEOTIDE SEQUENCE [LARGE SCALE GENOMIC DNA]</scope>
    <source>
        <strain evidence="3 4">DSM 29846</strain>
    </source>
</reference>
<feature type="region of interest" description="Disordered" evidence="1">
    <location>
        <begin position="353"/>
        <end position="376"/>
    </location>
</feature>
<proteinExistence type="predicted"/>
<protein>
    <recommendedName>
        <fullName evidence="5">Periplasmic protein-like protein</fullName>
    </recommendedName>
</protein>
<dbReference type="InterPro" id="IPR029045">
    <property type="entry name" value="ClpP/crotonase-like_dom_sf"/>
</dbReference>
<accession>A0ABV2HQK5</accession>
<dbReference type="SUPFAM" id="SSF52096">
    <property type="entry name" value="ClpP/crotonase"/>
    <property type="match status" value="1"/>
</dbReference>
<evidence type="ECO:0000256" key="2">
    <source>
        <dbReference type="SAM" id="SignalP"/>
    </source>
</evidence>
<gene>
    <name evidence="3" type="ORF">ABID26_002217</name>
</gene>
<keyword evidence="2" id="KW-0732">Signal</keyword>
<feature type="signal peptide" evidence="2">
    <location>
        <begin position="1"/>
        <end position="32"/>
    </location>
</feature>
<dbReference type="RefSeq" id="WP_292303517.1">
    <property type="nucleotide sequence ID" value="NZ_JBEPLM010000003.1"/>
</dbReference>
<dbReference type="EMBL" id="JBEPLM010000003">
    <property type="protein sequence ID" value="MET3592829.1"/>
    <property type="molecule type" value="Genomic_DNA"/>
</dbReference>
<name>A0ABV2HQK5_9HYPH</name>
<comment type="caution">
    <text evidence="3">The sequence shown here is derived from an EMBL/GenBank/DDBJ whole genome shotgun (WGS) entry which is preliminary data.</text>
</comment>
<sequence>MVLQHRLYGRAWWSLRLICLVSMLVMGNGASAEDTPTYFGPTMQFAFVRSNAPGCEPTCPEWISAEGAIQADTPALFKRVLKILDGRKLPIVVNSPGGDVNAALALGRLIRKNKLDIAVGKTQCDRSVSNCTTYSEGVIIHYRGDSFDAGAMCNSACPLMFAGGVRRLVGDQAFLGVHQITTTYVRTRRQYRTTYRVVHGKKYMVTTETITQDNAGGYKTYKMSKSLEKKLAGYFSEMGVEKGVLVTMKNTPASAIHQLESQSMLRMKLVTSLDSLDLLTGASICRASPMPENCREIQAPADGPARATSAADPVGSSGAAESHLEMVLCADGNGGTRIVATNPSLGEACGGPGGTAWPALRSGVPTSPYAPSDMKP</sequence>
<evidence type="ECO:0008006" key="5">
    <source>
        <dbReference type="Google" id="ProtNLM"/>
    </source>
</evidence>
<evidence type="ECO:0000313" key="4">
    <source>
        <dbReference type="Proteomes" id="UP001549036"/>
    </source>
</evidence>
<dbReference type="Proteomes" id="UP001549036">
    <property type="component" value="Unassembled WGS sequence"/>
</dbReference>
<evidence type="ECO:0000313" key="3">
    <source>
        <dbReference type="EMBL" id="MET3592829.1"/>
    </source>
</evidence>
<organism evidence="3 4">
    <name type="scientific">Mesorhizobium shonense</name>
    <dbReference type="NCBI Taxonomy" id="1209948"/>
    <lineage>
        <taxon>Bacteria</taxon>
        <taxon>Pseudomonadati</taxon>
        <taxon>Pseudomonadota</taxon>
        <taxon>Alphaproteobacteria</taxon>
        <taxon>Hyphomicrobiales</taxon>
        <taxon>Phyllobacteriaceae</taxon>
        <taxon>Mesorhizobium</taxon>
    </lineage>
</organism>
<feature type="region of interest" description="Disordered" evidence="1">
    <location>
        <begin position="295"/>
        <end position="317"/>
    </location>
</feature>
<dbReference type="Gene3D" id="3.90.226.10">
    <property type="entry name" value="2-enoyl-CoA Hydratase, Chain A, domain 1"/>
    <property type="match status" value="1"/>
</dbReference>
<keyword evidence="4" id="KW-1185">Reference proteome</keyword>